<name>A0AB33K834_9ACTN</name>
<keyword evidence="2" id="KW-0472">Membrane</keyword>
<feature type="compositionally biased region" description="Gly residues" evidence="1">
    <location>
        <begin position="77"/>
        <end position="88"/>
    </location>
</feature>
<feature type="transmembrane region" description="Helical" evidence="2">
    <location>
        <begin position="20"/>
        <end position="42"/>
    </location>
</feature>
<dbReference type="AlphaFoldDB" id="A0AB33K834"/>
<reference evidence="3" key="1">
    <citation type="submission" date="2024-07" db="EMBL/GenBank/DDBJ databases">
        <title>Complete genome sequences of cellulolytic bacteria, Kitasatospora sp. CMC57 and Streptomyces sp. CMC78, isolated from Japanese agricultural soil.</title>
        <authorList>
            <person name="Hashimoto T."/>
            <person name="Ito M."/>
            <person name="Iwamoto M."/>
            <person name="Fukahori D."/>
            <person name="Shoda T."/>
            <person name="Sakoda M."/>
            <person name="Morohoshi T."/>
            <person name="Mitsuboshi M."/>
            <person name="Nishizawa T."/>
        </authorList>
    </citation>
    <scope>NUCLEOTIDE SEQUENCE</scope>
    <source>
        <strain evidence="3">CMC57</strain>
    </source>
</reference>
<evidence type="ECO:0000313" key="3">
    <source>
        <dbReference type="EMBL" id="BFP49829.1"/>
    </source>
</evidence>
<dbReference type="EMBL" id="AP035881">
    <property type="protein sequence ID" value="BFP49829.1"/>
    <property type="molecule type" value="Genomic_DNA"/>
</dbReference>
<keyword evidence="2" id="KW-1133">Transmembrane helix</keyword>
<protein>
    <submittedName>
        <fullName evidence="3">Uncharacterized protein</fullName>
    </submittedName>
</protein>
<sequence length="118" mass="12144">MPLPRSAPVRRGAATPAAPGVAPLVCLVSALLTSAAVTWHALGRPAERQRQRQRPTELTTGRGSPVPRLVLDLLGMGTSGSRGSGTRGGAPVRCGSGAPKGNITIYRPWAGSCVRHSS</sequence>
<evidence type="ECO:0000256" key="2">
    <source>
        <dbReference type="SAM" id="Phobius"/>
    </source>
</evidence>
<keyword evidence="2" id="KW-0812">Transmembrane</keyword>
<feature type="region of interest" description="Disordered" evidence="1">
    <location>
        <begin position="41"/>
        <end position="97"/>
    </location>
</feature>
<organism evidence="3">
    <name type="scientific">Kitasatospora sp. CMC57</name>
    <dbReference type="NCBI Taxonomy" id="3231513"/>
    <lineage>
        <taxon>Bacteria</taxon>
        <taxon>Bacillati</taxon>
        <taxon>Actinomycetota</taxon>
        <taxon>Actinomycetes</taxon>
        <taxon>Kitasatosporales</taxon>
        <taxon>Streptomycetaceae</taxon>
        <taxon>Kitasatospora</taxon>
    </lineage>
</organism>
<gene>
    <name evidence="3" type="ORF">KCMC57_61970</name>
</gene>
<proteinExistence type="predicted"/>
<accession>A0AB33K834</accession>
<evidence type="ECO:0000256" key="1">
    <source>
        <dbReference type="SAM" id="MobiDB-lite"/>
    </source>
</evidence>